<gene>
    <name evidence="2" type="ORF">BDY21DRAFT_20418</name>
</gene>
<evidence type="ECO:0000256" key="1">
    <source>
        <dbReference type="SAM" id="MobiDB-lite"/>
    </source>
</evidence>
<evidence type="ECO:0000313" key="2">
    <source>
        <dbReference type="EMBL" id="KAF2457976.1"/>
    </source>
</evidence>
<feature type="compositionally biased region" description="Pro residues" evidence="1">
    <location>
        <begin position="337"/>
        <end position="356"/>
    </location>
</feature>
<feature type="region of interest" description="Disordered" evidence="1">
    <location>
        <begin position="374"/>
        <end position="438"/>
    </location>
</feature>
<feature type="compositionally biased region" description="Basic and acidic residues" evidence="1">
    <location>
        <begin position="163"/>
        <end position="175"/>
    </location>
</feature>
<dbReference type="EMBL" id="MU001679">
    <property type="protein sequence ID" value="KAF2457976.1"/>
    <property type="molecule type" value="Genomic_DNA"/>
</dbReference>
<feature type="compositionally biased region" description="Low complexity" evidence="1">
    <location>
        <begin position="197"/>
        <end position="217"/>
    </location>
</feature>
<feature type="compositionally biased region" description="Polar residues" evidence="1">
    <location>
        <begin position="181"/>
        <end position="194"/>
    </location>
</feature>
<protein>
    <submittedName>
        <fullName evidence="2">Uncharacterized protein</fullName>
    </submittedName>
</protein>
<feature type="region of interest" description="Disordered" evidence="1">
    <location>
        <begin position="123"/>
        <end position="361"/>
    </location>
</feature>
<evidence type="ECO:0000313" key="3">
    <source>
        <dbReference type="Proteomes" id="UP000799766"/>
    </source>
</evidence>
<keyword evidence="3" id="KW-1185">Reference proteome</keyword>
<feature type="region of interest" description="Disordered" evidence="1">
    <location>
        <begin position="36"/>
        <end position="111"/>
    </location>
</feature>
<sequence>MSTILFAKNNLRPYYHQVCRGDKSDYERLEALDEVFAPSPNSSPPPPVPPLPAEIQDKRSLGPSFVPPPTPTSYSTPRASVEEGDSGEVPLGLPMPRQRPQIPKSRLSEFVVNDAALPDWAAYKAEATKEDDTAKEQDRQAEDQPSTPASSSSKSSRPPLSRLARELVAERDASEKFGSGSPRQDNDSVGSASSGRPLLQTSPPAPAQPTRTPPKSIIKSRSRIFRRFETSSDDQESLSPESLRAPPPIPPKSPLRAPRRHRSFFNLRGAAASAENVPPVPPLPSQIPPPIRPLPPIPAAPVQTAPARPPPPPPEQRPLMRVQTPIVTGLDSVPQRPRGPIPPPLPLPGPNEPLPPHLVGHPALLSQHLGATMEQARPTTALSSPSDHPGPPVGPHRHVRTHAVSGSADLSPEDLLAHATRRGKFPDGPGADRVRRWI</sequence>
<feature type="compositionally biased region" description="Basic and acidic residues" evidence="1">
    <location>
        <begin position="126"/>
        <end position="142"/>
    </location>
</feature>
<name>A0A6A6P1Y9_9PEZI</name>
<feature type="compositionally biased region" description="Low complexity" evidence="1">
    <location>
        <begin position="145"/>
        <end position="161"/>
    </location>
</feature>
<dbReference type="AlphaFoldDB" id="A0A6A6P1Y9"/>
<feature type="compositionally biased region" description="Pro residues" evidence="1">
    <location>
        <begin position="307"/>
        <end position="316"/>
    </location>
</feature>
<organism evidence="2 3">
    <name type="scientific">Lineolata rhizophorae</name>
    <dbReference type="NCBI Taxonomy" id="578093"/>
    <lineage>
        <taxon>Eukaryota</taxon>
        <taxon>Fungi</taxon>
        <taxon>Dikarya</taxon>
        <taxon>Ascomycota</taxon>
        <taxon>Pezizomycotina</taxon>
        <taxon>Dothideomycetes</taxon>
        <taxon>Dothideomycetes incertae sedis</taxon>
        <taxon>Lineolatales</taxon>
        <taxon>Lineolataceae</taxon>
        <taxon>Lineolata</taxon>
    </lineage>
</organism>
<accession>A0A6A6P1Y9</accession>
<feature type="compositionally biased region" description="Polar residues" evidence="1">
    <location>
        <begin position="377"/>
        <end position="386"/>
    </location>
</feature>
<proteinExistence type="predicted"/>
<dbReference type="Proteomes" id="UP000799766">
    <property type="component" value="Unassembled WGS sequence"/>
</dbReference>
<reference evidence="2" key="1">
    <citation type="journal article" date="2020" name="Stud. Mycol.">
        <title>101 Dothideomycetes genomes: a test case for predicting lifestyles and emergence of pathogens.</title>
        <authorList>
            <person name="Haridas S."/>
            <person name="Albert R."/>
            <person name="Binder M."/>
            <person name="Bloem J."/>
            <person name="Labutti K."/>
            <person name="Salamov A."/>
            <person name="Andreopoulos B."/>
            <person name="Baker S."/>
            <person name="Barry K."/>
            <person name="Bills G."/>
            <person name="Bluhm B."/>
            <person name="Cannon C."/>
            <person name="Castanera R."/>
            <person name="Culley D."/>
            <person name="Daum C."/>
            <person name="Ezra D."/>
            <person name="Gonzalez J."/>
            <person name="Henrissat B."/>
            <person name="Kuo A."/>
            <person name="Liang C."/>
            <person name="Lipzen A."/>
            <person name="Lutzoni F."/>
            <person name="Magnuson J."/>
            <person name="Mondo S."/>
            <person name="Nolan M."/>
            <person name="Ohm R."/>
            <person name="Pangilinan J."/>
            <person name="Park H.-J."/>
            <person name="Ramirez L."/>
            <person name="Alfaro M."/>
            <person name="Sun H."/>
            <person name="Tritt A."/>
            <person name="Yoshinaga Y."/>
            <person name="Zwiers L.-H."/>
            <person name="Turgeon B."/>
            <person name="Goodwin S."/>
            <person name="Spatafora J."/>
            <person name="Crous P."/>
            <person name="Grigoriev I."/>
        </authorList>
    </citation>
    <scope>NUCLEOTIDE SEQUENCE</scope>
    <source>
        <strain evidence="2">ATCC 16933</strain>
    </source>
</reference>
<feature type="compositionally biased region" description="Pro residues" evidence="1">
    <location>
        <begin position="41"/>
        <end position="52"/>
    </location>
</feature>
<feature type="compositionally biased region" description="Pro residues" evidence="1">
    <location>
        <begin position="278"/>
        <end position="299"/>
    </location>
</feature>